<protein>
    <submittedName>
        <fullName evidence="2">Multidrug resistance efflux transporter family protein</fullName>
    </submittedName>
</protein>
<proteinExistence type="predicted"/>
<feature type="transmembrane region" description="Helical" evidence="1">
    <location>
        <begin position="158"/>
        <end position="176"/>
    </location>
</feature>
<dbReference type="EMBL" id="JACNIG010000090">
    <property type="protein sequence ID" value="MBC8430870.1"/>
    <property type="molecule type" value="Genomic_DNA"/>
</dbReference>
<feature type="transmembrane region" description="Helical" evidence="1">
    <location>
        <begin position="287"/>
        <end position="307"/>
    </location>
</feature>
<accession>A0A8J6NW29</accession>
<gene>
    <name evidence="2" type="ORF">H8D96_03020</name>
</gene>
<keyword evidence="1" id="KW-0472">Membrane</keyword>
<dbReference type="InterPro" id="IPR032713">
    <property type="entry name" value="EmrE"/>
</dbReference>
<feature type="transmembrane region" description="Helical" evidence="1">
    <location>
        <begin position="127"/>
        <end position="146"/>
    </location>
</feature>
<evidence type="ECO:0000256" key="1">
    <source>
        <dbReference type="SAM" id="Phobius"/>
    </source>
</evidence>
<feature type="transmembrane region" description="Helical" evidence="1">
    <location>
        <begin position="42"/>
        <end position="61"/>
    </location>
</feature>
<dbReference type="Proteomes" id="UP000605201">
    <property type="component" value="Unassembled WGS sequence"/>
</dbReference>
<name>A0A8J6NW29_9BACT</name>
<keyword evidence="1" id="KW-1133">Transmembrane helix</keyword>
<reference evidence="2 3" key="1">
    <citation type="submission" date="2020-08" db="EMBL/GenBank/DDBJ databases">
        <title>Bridging the membrane lipid divide: bacteria of the FCB group superphylum have the potential to synthesize archaeal ether lipids.</title>
        <authorList>
            <person name="Villanueva L."/>
            <person name="Von Meijenfeldt F.A.B."/>
            <person name="Westbye A.B."/>
            <person name="Yadav S."/>
            <person name="Hopmans E.C."/>
            <person name="Dutilh B.E."/>
            <person name="Sinninghe Damste J.S."/>
        </authorList>
    </citation>
    <scope>NUCLEOTIDE SEQUENCE [LARGE SCALE GENOMIC DNA]</scope>
    <source>
        <strain evidence="2">NIOZ-UU17</strain>
    </source>
</reference>
<dbReference type="AlphaFoldDB" id="A0A8J6NW29"/>
<feature type="transmembrane region" description="Helical" evidence="1">
    <location>
        <begin position="197"/>
        <end position="217"/>
    </location>
</feature>
<organism evidence="2 3">
    <name type="scientific">Candidatus Desulfatibia vada</name>
    <dbReference type="NCBI Taxonomy" id="2841696"/>
    <lineage>
        <taxon>Bacteria</taxon>
        <taxon>Pseudomonadati</taxon>
        <taxon>Thermodesulfobacteriota</taxon>
        <taxon>Desulfobacteria</taxon>
        <taxon>Desulfobacterales</taxon>
        <taxon>Desulfobacterales incertae sedis</taxon>
        <taxon>Candidatus Desulfatibia</taxon>
    </lineage>
</organism>
<feature type="transmembrane region" description="Helical" evidence="1">
    <location>
        <begin position="99"/>
        <end position="120"/>
    </location>
</feature>
<feature type="transmembrane region" description="Helical" evidence="1">
    <location>
        <begin position="73"/>
        <end position="93"/>
    </location>
</feature>
<sequence>MIVLILIGLLSGLFFSSTFILNRVMSLEGGHWVWSASLRYAYMIPFLIVLLSLFQGIKAPGRIFRLFLKHWKFWIITGSIGFGGFYSLICFSADHAPGWVIATTWQLTIIATLVVLICFGRSFPKKIWFFSFIVFLGVLMVNMSYFEMSNIKELLMGGFPVLIAAFCYPTGNQLVWEAKNGNKYLPNIKDPLMENPFNKVLLLSLGSVPFWLLLVVINTPPLPSKGQLINTALVALFSGVFATSFFLFARNKSTKASELAAVDATQSSEVIFAMIGEILILNSPLPNSIALAGIFLVFTGLALFIRFQEVGA</sequence>
<evidence type="ECO:0000313" key="3">
    <source>
        <dbReference type="Proteomes" id="UP000605201"/>
    </source>
</evidence>
<feature type="transmembrane region" description="Helical" evidence="1">
    <location>
        <begin position="229"/>
        <end position="248"/>
    </location>
</feature>
<comment type="caution">
    <text evidence="2">The sequence shown here is derived from an EMBL/GenBank/DDBJ whole genome shotgun (WGS) entry which is preliminary data.</text>
</comment>
<keyword evidence="1" id="KW-0812">Transmembrane</keyword>
<dbReference type="Pfam" id="PF13536">
    <property type="entry name" value="EmrE"/>
    <property type="match status" value="1"/>
</dbReference>
<evidence type="ECO:0000313" key="2">
    <source>
        <dbReference type="EMBL" id="MBC8430870.1"/>
    </source>
</evidence>